<keyword evidence="5 8" id="KW-0805">Transcription regulation</keyword>
<dbReference type="Pfam" id="PF25299">
    <property type="entry name" value="ZZ_ADA2"/>
    <property type="match status" value="1"/>
</dbReference>
<evidence type="ECO:0000259" key="11">
    <source>
        <dbReference type="PROSITE" id="PS50090"/>
    </source>
</evidence>
<dbReference type="CDD" id="cd02335">
    <property type="entry name" value="ZZ_ADA2"/>
    <property type="match status" value="1"/>
</dbReference>
<evidence type="ECO:0000256" key="4">
    <source>
        <dbReference type="ARBA" id="ARBA00022833"/>
    </source>
</evidence>
<dbReference type="GO" id="GO:0003682">
    <property type="term" value="F:chromatin binding"/>
    <property type="evidence" value="ECO:0007669"/>
    <property type="project" value="TreeGrafter"/>
</dbReference>
<dbReference type="GO" id="GO:0008270">
    <property type="term" value="F:zinc ion binding"/>
    <property type="evidence" value="ECO:0007669"/>
    <property type="project" value="UniProtKB-KW"/>
</dbReference>
<dbReference type="PANTHER" id="PTHR12374:SF20">
    <property type="entry name" value="TRANSCRIPTIONAL ADAPTER 2-ALPHA"/>
    <property type="match status" value="1"/>
</dbReference>
<dbReference type="InterPro" id="IPR001005">
    <property type="entry name" value="SANT/Myb"/>
</dbReference>
<dbReference type="InterPro" id="IPR041983">
    <property type="entry name" value="ADA2-like_ZZ"/>
</dbReference>
<sequence length="435" mass="50981">MAKFHCDVCSSDCTRRIRIRCAECNDYDLCVPCFSMGRATGTHKPWHAYRVIEQNQFPVFDENWGADEELLMVEGCQTLGLGNWHDISNYIGGRSKEEVGAHYEKEYLHSDYYPIPDLNKSYRDLSTTRFLNRRRERLDARKNLPLPPPQKILTSGPMCSDIQRYMPGRLEFEIEADDDAEKVVQDMTFEPGESDEDIRLKLLILRIYDEKLTMRCERKRLILKDGLLNYRQNNAIDKKRTKEERWLYNRIKPFARLMSAEDFPEFSKDIMEEFKIRKRIHQLQEWRKNGITKFSDGERYEKERANRIARFSMPFSGTRHGHAHSGRHSRSQTPEYSAKWGRKSASIFSSIYSDHPDLSAAPDYDLLSDDEKHLCTTLSMLPKPYLAIKEAMFRQLLGNGGVMKKQTAKDLLDVDSTKMSKIYDFFVQQKWCTAN</sequence>
<evidence type="ECO:0000256" key="8">
    <source>
        <dbReference type="PIRNR" id="PIRNR025024"/>
    </source>
</evidence>
<feature type="compositionally biased region" description="Basic residues" evidence="10">
    <location>
        <begin position="319"/>
        <end position="330"/>
    </location>
</feature>
<dbReference type="InterPro" id="IPR016827">
    <property type="entry name" value="Ada2/TADA2"/>
</dbReference>
<dbReference type="EMBL" id="CABFWN010000001">
    <property type="protein sequence ID" value="VUG17026.1"/>
    <property type="molecule type" value="Genomic_DNA"/>
</dbReference>
<dbReference type="FunFam" id="3.30.60.90:FF:000008">
    <property type="entry name" value="Transcriptional adapter 2"/>
    <property type="match status" value="1"/>
</dbReference>
<evidence type="ECO:0000259" key="12">
    <source>
        <dbReference type="PROSITE" id="PS50135"/>
    </source>
</evidence>
<dbReference type="PROSITE" id="PS50934">
    <property type="entry name" value="SWIRM"/>
    <property type="match status" value="1"/>
</dbReference>
<dbReference type="AlphaFoldDB" id="A0A7D9GY78"/>
<dbReference type="Proteomes" id="UP000478008">
    <property type="component" value="Unassembled WGS sequence"/>
</dbReference>
<dbReference type="GO" id="GO:0006357">
    <property type="term" value="P:regulation of transcription by RNA polymerase II"/>
    <property type="evidence" value="ECO:0007669"/>
    <property type="project" value="InterPro"/>
</dbReference>
<keyword evidence="6 8" id="KW-0804">Transcription</keyword>
<dbReference type="Pfam" id="PF00249">
    <property type="entry name" value="Myb_DNA-binding"/>
    <property type="match status" value="1"/>
</dbReference>
<gene>
    <name evidence="15" type="primary">ADA2</name>
    <name evidence="15" type="ORF">DEBR0S1_31516G</name>
</gene>
<keyword evidence="4" id="KW-0862">Zinc</keyword>
<dbReference type="Gene3D" id="1.10.10.60">
    <property type="entry name" value="Homeodomain-like"/>
    <property type="match status" value="1"/>
</dbReference>
<dbReference type="GO" id="GO:0003713">
    <property type="term" value="F:transcription coactivator activity"/>
    <property type="evidence" value="ECO:0007669"/>
    <property type="project" value="InterPro"/>
</dbReference>
<dbReference type="Pfam" id="PF22941">
    <property type="entry name" value="TADA2A-like_3rd"/>
    <property type="match status" value="1"/>
</dbReference>
<dbReference type="GO" id="GO:0070461">
    <property type="term" value="C:SAGA-type complex"/>
    <property type="evidence" value="ECO:0007669"/>
    <property type="project" value="TreeGrafter"/>
</dbReference>
<keyword evidence="3 9" id="KW-0863">Zinc-finger</keyword>
<dbReference type="Gene3D" id="3.30.60.90">
    <property type="match status" value="1"/>
</dbReference>
<dbReference type="InterPro" id="IPR000433">
    <property type="entry name" value="Znf_ZZ"/>
</dbReference>
<protein>
    <recommendedName>
        <fullName evidence="8">Transcriptional adapter 2</fullName>
    </recommendedName>
</protein>
<keyword evidence="2" id="KW-0479">Metal-binding</keyword>
<evidence type="ECO:0000256" key="1">
    <source>
        <dbReference type="ARBA" id="ARBA00004123"/>
    </source>
</evidence>
<dbReference type="SUPFAM" id="SSF46689">
    <property type="entry name" value="Homeodomain-like"/>
    <property type="match status" value="2"/>
</dbReference>
<evidence type="ECO:0000259" key="13">
    <source>
        <dbReference type="PROSITE" id="PS50934"/>
    </source>
</evidence>
<feature type="domain" description="ZZ-type" evidence="12">
    <location>
        <begin position="1"/>
        <end position="57"/>
    </location>
</feature>
<dbReference type="Gene3D" id="1.10.10.10">
    <property type="entry name" value="Winged helix-like DNA-binding domain superfamily/Winged helix DNA-binding domain"/>
    <property type="match status" value="1"/>
</dbReference>
<dbReference type="GO" id="GO:0005634">
    <property type="term" value="C:nucleus"/>
    <property type="evidence" value="ECO:0007669"/>
    <property type="project" value="UniProtKB-SubCell"/>
</dbReference>
<dbReference type="Pfam" id="PF04433">
    <property type="entry name" value="SWIRM"/>
    <property type="match status" value="1"/>
</dbReference>
<dbReference type="InterPro" id="IPR007526">
    <property type="entry name" value="SWIRM"/>
</dbReference>
<dbReference type="SUPFAM" id="SSF57850">
    <property type="entry name" value="RING/U-box"/>
    <property type="match status" value="1"/>
</dbReference>
<evidence type="ECO:0000256" key="3">
    <source>
        <dbReference type="ARBA" id="ARBA00022771"/>
    </source>
</evidence>
<dbReference type="FunFam" id="1.10.10.10:FF:000087">
    <property type="entry name" value="Transcriptional adapter 2"/>
    <property type="match status" value="1"/>
</dbReference>
<comment type="subcellular location">
    <subcellularLocation>
        <location evidence="1 8">Nucleus</location>
    </subcellularLocation>
</comment>
<dbReference type="PROSITE" id="PS01357">
    <property type="entry name" value="ZF_ZZ_1"/>
    <property type="match status" value="1"/>
</dbReference>
<keyword evidence="16" id="KW-1185">Reference proteome</keyword>
<evidence type="ECO:0000256" key="10">
    <source>
        <dbReference type="SAM" id="MobiDB-lite"/>
    </source>
</evidence>
<dbReference type="PROSITE" id="PS50090">
    <property type="entry name" value="MYB_LIKE"/>
    <property type="match status" value="1"/>
</dbReference>
<name>A0A7D9GY78_DEKBR</name>
<accession>A0A7D9GY78</accession>
<evidence type="ECO:0000256" key="5">
    <source>
        <dbReference type="ARBA" id="ARBA00023015"/>
    </source>
</evidence>
<dbReference type="SMART" id="SM00717">
    <property type="entry name" value="SANT"/>
    <property type="match status" value="1"/>
</dbReference>
<evidence type="ECO:0000256" key="2">
    <source>
        <dbReference type="ARBA" id="ARBA00022723"/>
    </source>
</evidence>
<proteinExistence type="predicted"/>
<evidence type="ECO:0000256" key="9">
    <source>
        <dbReference type="PROSITE-ProRule" id="PRU00228"/>
    </source>
</evidence>
<dbReference type="InterPro" id="IPR043145">
    <property type="entry name" value="Znf_ZZ_sf"/>
</dbReference>
<reference evidence="15 16" key="1">
    <citation type="submission" date="2019-07" db="EMBL/GenBank/DDBJ databases">
        <authorList>
            <person name="Friedrich A."/>
            <person name="Schacherer J."/>
        </authorList>
    </citation>
    <scope>NUCLEOTIDE SEQUENCE [LARGE SCALE GENOMIC DNA]</scope>
</reference>
<keyword evidence="7 8" id="KW-0539">Nucleus</keyword>
<feature type="domain" description="Myb-like" evidence="11">
    <location>
        <begin position="63"/>
        <end position="107"/>
    </location>
</feature>
<dbReference type="PIRSF" id="PIRSF025024">
    <property type="entry name" value="Transcriptional_adaptor_2"/>
    <property type="match status" value="1"/>
</dbReference>
<feature type="region of interest" description="Disordered" evidence="10">
    <location>
        <begin position="316"/>
        <end position="336"/>
    </location>
</feature>
<dbReference type="InterPro" id="IPR036388">
    <property type="entry name" value="WH-like_DNA-bd_sf"/>
</dbReference>
<evidence type="ECO:0000256" key="6">
    <source>
        <dbReference type="ARBA" id="ARBA00023163"/>
    </source>
</evidence>
<dbReference type="CDD" id="cd00167">
    <property type="entry name" value="SANT"/>
    <property type="match status" value="1"/>
</dbReference>
<dbReference type="PANTHER" id="PTHR12374">
    <property type="entry name" value="TRANSCRIPTIONAL ADAPTOR 2 ADA2 -RELATED"/>
    <property type="match status" value="1"/>
</dbReference>
<evidence type="ECO:0000313" key="15">
    <source>
        <dbReference type="EMBL" id="VUG17026.1"/>
    </source>
</evidence>
<organism evidence="15 16">
    <name type="scientific">Dekkera bruxellensis</name>
    <name type="common">Brettanomyces custersii</name>
    <dbReference type="NCBI Taxonomy" id="5007"/>
    <lineage>
        <taxon>Eukaryota</taxon>
        <taxon>Fungi</taxon>
        <taxon>Dikarya</taxon>
        <taxon>Ascomycota</taxon>
        <taxon>Saccharomycotina</taxon>
        <taxon>Pichiomycetes</taxon>
        <taxon>Pichiales</taxon>
        <taxon>Pichiaceae</taxon>
        <taxon>Brettanomyces</taxon>
    </lineage>
</organism>
<feature type="domain" description="SWIRM" evidence="13">
    <location>
        <begin position="347"/>
        <end position="435"/>
    </location>
</feature>
<dbReference type="InterPro" id="IPR009057">
    <property type="entry name" value="Homeodomain-like_sf"/>
</dbReference>
<evidence type="ECO:0000313" key="16">
    <source>
        <dbReference type="Proteomes" id="UP000478008"/>
    </source>
</evidence>
<dbReference type="PROSITE" id="PS51293">
    <property type="entry name" value="SANT"/>
    <property type="match status" value="1"/>
</dbReference>
<dbReference type="GO" id="GO:0006338">
    <property type="term" value="P:chromatin remodeling"/>
    <property type="evidence" value="ECO:0007669"/>
    <property type="project" value="TreeGrafter"/>
</dbReference>
<evidence type="ECO:0000259" key="14">
    <source>
        <dbReference type="PROSITE" id="PS51293"/>
    </source>
</evidence>
<dbReference type="SMART" id="SM00291">
    <property type="entry name" value="ZnF_ZZ"/>
    <property type="match status" value="1"/>
</dbReference>
<feature type="domain" description="SANT" evidence="14">
    <location>
        <begin position="59"/>
        <end position="111"/>
    </location>
</feature>
<dbReference type="InterPro" id="IPR017884">
    <property type="entry name" value="SANT_dom"/>
</dbReference>
<dbReference type="InterPro" id="IPR055141">
    <property type="entry name" value="TADA2A_B-like_dom"/>
</dbReference>
<dbReference type="PROSITE" id="PS50135">
    <property type="entry name" value="ZF_ZZ_2"/>
    <property type="match status" value="1"/>
</dbReference>
<evidence type="ECO:0000256" key="7">
    <source>
        <dbReference type="ARBA" id="ARBA00023242"/>
    </source>
</evidence>